<organism evidence="2 3">
    <name type="scientific">Roseibium aggregatum (strain ATCC 25650 / DSM 13394 / JCM 20685 / NBRC 16684 / NCIMB 2208 / IAM 12614 / B1)</name>
    <name type="common">Stappia aggregata</name>
    <dbReference type="NCBI Taxonomy" id="384765"/>
    <lineage>
        <taxon>Bacteria</taxon>
        <taxon>Pseudomonadati</taxon>
        <taxon>Pseudomonadota</taxon>
        <taxon>Alphaproteobacteria</taxon>
        <taxon>Hyphomicrobiales</taxon>
        <taxon>Stappiaceae</taxon>
        <taxon>Roseibium</taxon>
    </lineage>
</organism>
<name>A0NYR6_ROSAI</name>
<protein>
    <submittedName>
        <fullName evidence="2">Uncharacterized protein</fullName>
    </submittedName>
</protein>
<dbReference type="AlphaFoldDB" id="A0NYR6"/>
<keyword evidence="1" id="KW-0812">Transmembrane</keyword>
<dbReference type="eggNOG" id="COG5000">
    <property type="taxonomic scope" value="Bacteria"/>
</dbReference>
<accession>A0NYR6</accession>
<sequence length="204" mass="21832">MISRPVLSSIAFRLPAAIALICAVAFTLSAIAIYGLLKARDETAAYGLQAFTSLADAALVSRQVSDLVSSAPFLMNATSPYTVSGKSRLLVEQVDQLLNALPDYPPGKETYRAANTRIFELLGQIRAQTLVLSAKAETAQHYKEQVSSALGMIAVADTASQKELRQRLNAIVHSVSSAGSLFQLGELKRRYVAGTALAPLPLRI</sequence>
<keyword evidence="1" id="KW-0472">Membrane</keyword>
<evidence type="ECO:0000313" key="2">
    <source>
        <dbReference type="EMBL" id="EAV41917.1"/>
    </source>
</evidence>
<reference evidence="2 3" key="1">
    <citation type="submission" date="2006-05" db="EMBL/GenBank/DDBJ databases">
        <authorList>
            <person name="King G."/>
            <person name="Ferriera S."/>
            <person name="Johnson J."/>
            <person name="Kravitz S."/>
            <person name="Beeson K."/>
            <person name="Sutton G."/>
            <person name="Rogers Y.-H."/>
            <person name="Friedman R."/>
            <person name="Frazier M."/>
            <person name="Venter J.C."/>
        </authorList>
    </citation>
    <scope>NUCLEOTIDE SEQUENCE [LARGE SCALE GENOMIC DNA]</scope>
    <source>
        <strain evidence="3">ATCC 25650 / DSM 13394 / JCM 20685 / NBRC 16684 / NCIMB 2208 / IAM 12614 / B1</strain>
    </source>
</reference>
<proteinExistence type="predicted"/>
<gene>
    <name evidence="2" type="ORF">SIAM614_24897</name>
</gene>
<dbReference type="EMBL" id="AAUW01000017">
    <property type="protein sequence ID" value="EAV41917.1"/>
    <property type="molecule type" value="Genomic_DNA"/>
</dbReference>
<keyword evidence="1" id="KW-1133">Transmembrane helix</keyword>
<comment type="caution">
    <text evidence="2">The sequence shown here is derived from an EMBL/GenBank/DDBJ whole genome shotgun (WGS) entry which is preliminary data.</text>
</comment>
<dbReference type="Proteomes" id="UP000004848">
    <property type="component" value="Unassembled WGS sequence"/>
</dbReference>
<evidence type="ECO:0000256" key="1">
    <source>
        <dbReference type="SAM" id="Phobius"/>
    </source>
</evidence>
<evidence type="ECO:0000313" key="3">
    <source>
        <dbReference type="Proteomes" id="UP000004848"/>
    </source>
</evidence>
<feature type="transmembrane region" description="Helical" evidence="1">
    <location>
        <begin position="12"/>
        <end position="37"/>
    </location>
</feature>